<gene>
    <name evidence="1" type="ORF">NYM_LOCUS19982</name>
</gene>
<protein>
    <submittedName>
        <fullName evidence="1">Uncharacterized protein</fullName>
    </submittedName>
</protein>
<evidence type="ECO:0000313" key="1">
    <source>
        <dbReference type="EMBL" id="VVW40159.1"/>
    </source>
</evidence>
<dbReference type="Gramene" id="NC5G0183070.1">
    <property type="protein sequence ID" value="NC5G0183070.1:cds"/>
    <property type="gene ID" value="NC5G0183070"/>
</dbReference>
<dbReference type="EMBL" id="LR721783">
    <property type="protein sequence ID" value="VVW40159.1"/>
    <property type="molecule type" value="Genomic_DNA"/>
</dbReference>
<organism evidence="1">
    <name type="scientific">Nymphaea colorata</name>
    <name type="common">pocket water lily</name>
    <dbReference type="NCBI Taxonomy" id="210225"/>
    <lineage>
        <taxon>Eukaryota</taxon>
        <taxon>Viridiplantae</taxon>
        <taxon>Streptophyta</taxon>
        <taxon>Embryophyta</taxon>
        <taxon>Tracheophyta</taxon>
        <taxon>Spermatophyta</taxon>
        <taxon>Magnoliopsida</taxon>
        <taxon>Nymphaeales</taxon>
        <taxon>Nymphaeaceae</taxon>
        <taxon>Nymphaea</taxon>
    </lineage>
</organism>
<name>A0A5K1DMC3_9MAGN</name>
<sequence length="127" mass="13512">MVPAPSSFQELSLVAFVMKALRILPCLKFLALAVVGASTIELPGIVFGCIRNEGAPNPALLEVPGLGGGPLSLVNQIGSSIERNLLTVFFPKAMKTIPWDSSNSARTRVFRQEVQETLMAPGSSQSD</sequence>
<reference evidence="1" key="1">
    <citation type="submission" date="2019-09" db="EMBL/GenBank/DDBJ databases">
        <authorList>
            <person name="Zhang L."/>
        </authorList>
    </citation>
    <scope>NUCLEOTIDE SEQUENCE</scope>
</reference>
<proteinExistence type="predicted"/>
<accession>A0A5K1DMC3</accession>
<dbReference type="AlphaFoldDB" id="A0A5K1DMC3"/>